<feature type="signal peptide" evidence="1">
    <location>
        <begin position="1"/>
        <end position="21"/>
    </location>
</feature>
<sequence length="182" mass="19529">MKKYIIAASLAALTLGTAAHAQTQDKLAPQAQGQMGATQGRMAAQGPDNVFVTKAASSNMFEIESSKVALQKAKNAEVKTFAQQMITDHTKAAKDMMAVAPDAPKAMDAAHMAMVKDLQEASADKFDAEYVDAQVKAHDEAVALFTKYADDAQDPKLKAFAAEKLPVLKQHQEHVKALNAKM</sequence>
<accession>A0ABU4RQS3</accession>
<dbReference type="Pfam" id="PF13628">
    <property type="entry name" value="DUF4142"/>
    <property type="match status" value="1"/>
</dbReference>
<dbReference type="Proteomes" id="UP001274321">
    <property type="component" value="Unassembled WGS sequence"/>
</dbReference>
<name>A0ABU4RQS3_9HYPH</name>
<comment type="caution">
    <text evidence="3">The sequence shown here is derived from an EMBL/GenBank/DDBJ whole genome shotgun (WGS) entry which is preliminary data.</text>
</comment>
<feature type="chain" id="PRO_5046472297" evidence="1">
    <location>
        <begin position="22"/>
        <end position="182"/>
    </location>
</feature>
<keyword evidence="4" id="KW-1185">Reference proteome</keyword>
<reference evidence="3 4" key="1">
    <citation type="submission" date="2023-11" db="EMBL/GenBank/DDBJ databases">
        <authorList>
            <person name="Bao R."/>
        </authorList>
    </citation>
    <scope>NUCLEOTIDE SEQUENCE [LARGE SCALE GENOMIC DNA]</scope>
    <source>
        <strain evidence="3 4">PJ23</strain>
    </source>
</reference>
<organism evidence="3 4">
    <name type="scientific">Terrihabitans rhizophilus</name>
    <dbReference type="NCBI Taxonomy" id="3092662"/>
    <lineage>
        <taxon>Bacteria</taxon>
        <taxon>Pseudomonadati</taxon>
        <taxon>Pseudomonadota</taxon>
        <taxon>Alphaproteobacteria</taxon>
        <taxon>Hyphomicrobiales</taxon>
        <taxon>Terrihabitans</taxon>
    </lineage>
</organism>
<dbReference type="PANTHER" id="PTHR38593:SF1">
    <property type="entry name" value="BLR2558 PROTEIN"/>
    <property type="match status" value="1"/>
</dbReference>
<evidence type="ECO:0000256" key="1">
    <source>
        <dbReference type="SAM" id="SignalP"/>
    </source>
</evidence>
<dbReference type="InterPro" id="IPR012347">
    <property type="entry name" value="Ferritin-like"/>
</dbReference>
<evidence type="ECO:0000313" key="3">
    <source>
        <dbReference type="EMBL" id="MDX6807199.1"/>
    </source>
</evidence>
<evidence type="ECO:0000259" key="2">
    <source>
        <dbReference type="Pfam" id="PF13628"/>
    </source>
</evidence>
<keyword evidence="1" id="KW-0732">Signal</keyword>
<protein>
    <submittedName>
        <fullName evidence="3">DUF4142 domain-containing protein</fullName>
    </submittedName>
</protein>
<dbReference type="EMBL" id="JAXAFJ010000009">
    <property type="protein sequence ID" value="MDX6807199.1"/>
    <property type="molecule type" value="Genomic_DNA"/>
</dbReference>
<dbReference type="Gene3D" id="1.20.1260.10">
    <property type="match status" value="1"/>
</dbReference>
<feature type="domain" description="DUF4142" evidence="2">
    <location>
        <begin position="48"/>
        <end position="178"/>
    </location>
</feature>
<dbReference type="InterPro" id="IPR025419">
    <property type="entry name" value="DUF4142"/>
</dbReference>
<dbReference type="RefSeq" id="WP_319845323.1">
    <property type="nucleotide sequence ID" value="NZ_JAXAFJ010000009.1"/>
</dbReference>
<gene>
    <name evidence="3" type="ORF">SCD90_14095</name>
</gene>
<evidence type="ECO:0000313" key="4">
    <source>
        <dbReference type="Proteomes" id="UP001274321"/>
    </source>
</evidence>
<proteinExistence type="predicted"/>
<dbReference type="PANTHER" id="PTHR38593">
    <property type="entry name" value="BLR2558 PROTEIN"/>
    <property type="match status" value="1"/>
</dbReference>